<dbReference type="RefSeq" id="WP_280942807.1">
    <property type="nucleotide sequence ID" value="NZ_JARYGX010000021.1"/>
</dbReference>
<sequence length="391" mass="42553">MELEAAIAWPFAMGGAIAERYEWLTDGMPPAYGMETTHRLRQDPRVLLTFDGLEKAGARRWMEHLVAMHGAGRWHVPLACDAVETTAAAAADATVVGADTAHRRFVAGGNAMLVMPGQPRLAEMVRIEEVQADALFLETPLLRDWPAGSLLMPTLGCWLDGAPQFSRFTGDDAPYSVAFRAGETMPLGAPESVPSYRDLPVFEQPVYWTQDPGYTPARRVATLDDGIGPILLHDQAGMVLPRITVEVTAVGAAEIGAHRSLLAALSGRHHPVWVPSFAQDFRLLAAPSSTTLDVEWFGFGDWPLQANRRDIRIERHGAAPLYRRITAVNPVTDGERLVLDAALPGGFSVDQVACISFMALCRQDADVNALRLWGQGVVQSQLTFVGCQHGL</sequence>
<comment type="caution">
    <text evidence="1">The sequence shown here is derived from an EMBL/GenBank/DDBJ whole genome shotgun (WGS) entry which is preliminary data.</text>
</comment>
<proteinExistence type="predicted"/>
<reference evidence="1" key="2">
    <citation type="submission" date="2023-04" db="EMBL/GenBank/DDBJ databases">
        <authorList>
            <person name="Sun J.-Q."/>
        </authorList>
    </citation>
    <scope>NUCLEOTIDE SEQUENCE</scope>
    <source>
        <strain evidence="1">CC-YY355</strain>
    </source>
</reference>
<evidence type="ECO:0008006" key="3">
    <source>
        <dbReference type="Google" id="ProtNLM"/>
    </source>
</evidence>
<keyword evidence="2" id="KW-1185">Reference proteome</keyword>
<organism evidence="1 2">
    <name type="scientific">Luteimonas composti</name>
    <dbReference type="NCBI Taxonomy" id="398257"/>
    <lineage>
        <taxon>Bacteria</taxon>
        <taxon>Pseudomonadati</taxon>
        <taxon>Pseudomonadota</taxon>
        <taxon>Gammaproteobacteria</taxon>
        <taxon>Lysobacterales</taxon>
        <taxon>Lysobacteraceae</taxon>
        <taxon>Luteimonas</taxon>
    </lineage>
</organism>
<evidence type="ECO:0000313" key="2">
    <source>
        <dbReference type="Proteomes" id="UP001160550"/>
    </source>
</evidence>
<accession>A0ABT6MT08</accession>
<protein>
    <recommendedName>
        <fullName evidence="3">DUF2169 domain-containing protein</fullName>
    </recommendedName>
</protein>
<evidence type="ECO:0000313" key="1">
    <source>
        <dbReference type="EMBL" id="MDH7453588.1"/>
    </source>
</evidence>
<gene>
    <name evidence="1" type="ORF">QF205_10990</name>
</gene>
<name>A0ABT6MT08_9GAMM</name>
<dbReference type="Proteomes" id="UP001160550">
    <property type="component" value="Unassembled WGS sequence"/>
</dbReference>
<dbReference type="EMBL" id="JARYGX010000021">
    <property type="protein sequence ID" value="MDH7453588.1"/>
    <property type="molecule type" value="Genomic_DNA"/>
</dbReference>
<reference evidence="1" key="1">
    <citation type="journal article" date="2007" name="Int. J. Syst. Evol. Microbiol.">
        <title>Luteimonas composti sp. nov., a moderately thermophilic bacterium isolated from food waste.</title>
        <authorList>
            <person name="Young C.C."/>
            <person name="Kampfer P."/>
            <person name="Chen W.M."/>
            <person name="Yen W.S."/>
            <person name="Arun A.B."/>
            <person name="Lai W.A."/>
            <person name="Shen F.T."/>
            <person name="Rekha P.D."/>
            <person name="Lin K.Y."/>
            <person name="Chou J.H."/>
        </authorList>
    </citation>
    <scope>NUCLEOTIDE SEQUENCE</scope>
    <source>
        <strain evidence="1">CC-YY355</strain>
    </source>
</reference>